<accession>A0A6I6GJ49</accession>
<dbReference type="EMBL" id="CP046566">
    <property type="protein sequence ID" value="QGW28445.1"/>
    <property type="molecule type" value="Genomic_DNA"/>
</dbReference>
<gene>
    <name evidence="3" type="ORF">GLV81_10360</name>
</gene>
<proteinExistence type="predicted"/>
<dbReference type="Proteomes" id="UP000426027">
    <property type="component" value="Chromosome"/>
</dbReference>
<feature type="domain" description="PASTA" evidence="2">
    <location>
        <begin position="38"/>
        <end position="105"/>
    </location>
</feature>
<reference evidence="3 4" key="1">
    <citation type="submission" date="2019-11" db="EMBL/GenBank/DDBJ databases">
        <authorList>
            <person name="Im W.T."/>
        </authorList>
    </citation>
    <scope>NUCLEOTIDE SEQUENCE [LARGE SCALE GENOMIC DNA]</scope>
    <source>
        <strain evidence="3 4">SB-02</strain>
    </source>
</reference>
<keyword evidence="1" id="KW-1133">Transmembrane helix</keyword>
<dbReference type="PROSITE" id="PS51178">
    <property type="entry name" value="PASTA"/>
    <property type="match status" value="1"/>
</dbReference>
<evidence type="ECO:0000259" key="2">
    <source>
        <dbReference type="PROSITE" id="PS51178"/>
    </source>
</evidence>
<evidence type="ECO:0000313" key="4">
    <source>
        <dbReference type="Proteomes" id="UP000426027"/>
    </source>
</evidence>
<organism evidence="3 4">
    <name type="scientific">Phnomibacter ginsenosidimutans</name>
    <dbReference type="NCBI Taxonomy" id="2676868"/>
    <lineage>
        <taxon>Bacteria</taxon>
        <taxon>Pseudomonadati</taxon>
        <taxon>Bacteroidota</taxon>
        <taxon>Chitinophagia</taxon>
        <taxon>Chitinophagales</taxon>
        <taxon>Chitinophagaceae</taxon>
        <taxon>Phnomibacter</taxon>
    </lineage>
</organism>
<evidence type="ECO:0000313" key="3">
    <source>
        <dbReference type="EMBL" id="QGW28445.1"/>
    </source>
</evidence>
<feature type="transmembrane region" description="Helical" evidence="1">
    <location>
        <begin position="12"/>
        <end position="35"/>
    </location>
</feature>
<sequence>MFRFITKQPFWVNLLAAIALVVGLLFLVLWMLGFITRHGQYERVPSVIGKPSAEAIRLLEDKGFTVEIQDSIWLESEPVGAVLKQLPAGEDMVKAKRTIYLTINRSQPPMVDMPNLVGLSFRNAELYIKQMGLRIGDTSRKPDIAKDAVLEQLYNGAPIRPGTKIYQGSVISFVLGSGLGDAELQVPQLVGMRFSEAQAFLSGMGINIGAILADPDVKDTANAFIYKQSPELRSILPDGSSEINKMLPGQSMDVWIGTTPVTPPAADSVTIVEQ</sequence>
<dbReference type="CDD" id="cd06577">
    <property type="entry name" value="PASTA_pknB"/>
    <property type="match status" value="2"/>
</dbReference>
<dbReference type="Gene3D" id="3.30.10.20">
    <property type="match status" value="3"/>
</dbReference>
<keyword evidence="1" id="KW-0472">Membrane</keyword>
<keyword evidence="1" id="KW-0812">Transmembrane</keyword>
<dbReference type="RefSeq" id="WP_157478801.1">
    <property type="nucleotide sequence ID" value="NZ_CP046566.1"/>
</dbReference>
<name>A0A6I6GJ49_9BACT</name>
<dbReference type="KEGG" id="fls:GLV81_10360"/>
<dbReference type="AlphaFoldDB" id="A0A6I6GJ49"/>
<evidence type="ECO:0000256" key="1">
    <source>
        <dbReference type="SAM" id="Phobius"/>
    </source>
</evidence>
<dbReference type="InterPro" id="IPR005543">
    <property type="entry name" value="PASTA_dom"/>
</dbReference>
<protein>
    <submittedName>
        <fullName evidence="3">PASTA domain-containing protein</fullName>
    </submittedName>
</protein>
<dbReference type="SMART" id="SM00740">
    <property type="entry name" value="PASTA"/>
    <property type="match status" value="2"/>
</dbReference>
<dbReference type="Pfam" id="PF03793">
    <property type="entry name" value="PASTA"/>
    <property type="match status" value="1"/>
</dbReference>
<keyword evidence="4" id="KW-1185">Reference proteome</keyword>